<sequence>MSAQIFGVWIGDSTCLNIPINNSSQTITYNDDLTNQYKITDEKLTHLMGQKNGKLIFASKPYTVMENQPFSSLEKSMLNVNVLIPNEIPPSFNGTLIRYTYHISVTIQVSDRYNTVYKKTISIPFKVYNPLSSICSIASSYVDSFEFKWNVQNSLEEPIPKLEDYTHKYMLSSGNNDSSAVSPFYYSFRQIENIVSLNSKTSHYDIADDTQLVCRVSLSSSAFYIGDTISGIFDFTKSEKLCTKVQCKLIYEEKAASKIISDYYKHKSTEISSEYFQPLKNKSTYSKVARLDRYTLNNITSDFRIIIPPHTPSQFSSDLIKINWFLKFKFYLIEGDLVDDRIQVISTKDLSEKKDRFKVNSMTWLLPIHVFVPTNFRPLHEKSQHKEQCIVVL</sequence>
<dbReference type="InterPro" id="IPR014752">
    <property type="entry name" value="Arrestin-like_C"/>
</dbReference>
<dbReference type="Gene3D" id="2.60.40.640">
    <property type="match status" value="1"/>
</dbReference>
<dbReference type="EMBL" id="GG738888">
    <property type="protein sequence ID" value="EFC40999.1"/>
    <property type="molecule type" value="Genomic_DNA"/>
</dbReference>
<evidence type="ECO:0000313" key="2">
    <source>
        <dbReference type="Proteomes" id="UP000006671"/>
    </source>
</evidence>
<dbReference type="OMA" id="ILNIVAH"/>
<reference evidence="1 2" key="1">
    <citation type="journal article" date="2010" name="Cell">
        <title>The genome of Naegleria gruberi illuminates early eukaryotic versatility.</title>
        <authorList>
            <person name="Fritz-Laylin L.K."/>
            <person name="Prochnik S.E."/>
            <person name="Ginger M.L."/>
            <person name="Dacks J.B."/>
            <person name="Carpenter M.L."/>
            <person name="Field M.C."/>
            <person name="Kuo A."/>
            <person name="Paredez A."/>
            <person name="Chapman J."/>
            <person name="Pham J."/>
            <person name="Shu S."/>
            <person name="Neupane R."/>
            <person name="Cipriano M."/>
            <person name="Mancuso J."/>
            <person name="Tu H."/>
            <person name="Salamov A."/>
            <person name="Lindquist E."/>
            <person name="Shapiro H."/>
            <person name="Lucas S."/>
            <person name="Grigoriev I.V."/>
            <person name="Cande W.Z."/>
            <person name="Fulton C."/>
            <person name="Rokhsar D.S."/>
            <person name="Dawson S.C."/>
        </authorList>
    </citation>
    <scope>NUCLEOTIDE SEQUENCE [LARGE SCALE GENOMIC DNA]</scope>
    <source>
        <strain evidence="1 2">NEG-M</strain>
    </source>
</reference>
<dbReference type="GeneID" id="8855707"/>
<dbReference type="VEuPathDB" id="AmoebaDB:NAEGRDRAFT_71056"/>
<organism evidence="2">
    <name type="scientific">Naegleria gruberi</name>
    <name type="common">Amoeba</name>
    <dbReference type="NCBI Taxonomy" id="5762"/>
    <lineage>
        <taxon>Eukaryota</taxon>
        <taxon>Discoba</taxon>
        <taxon>Heterolobosea</taxon>
        <taxon>Tetramitia</taxon>
        <taxon>Eutetramitia</taxon>
        <taxon>Vahlkampfiidae</taxon>
        <taxon>Naegleria</taxon>
    </lineage>
</organism>
<dbReference type="SUPFAM" id="SSF81296">
    <property type="entry name" value="E set domains"/>
    <property type="match status" value="1"/>
</dbReference>
<accession>D2VQ81</accession>
<proteinExistence type="predicted"/>
<dbReference type="InterPro" id="IPR014756">
    <property type="entry name" value="Ig_E-set"/>
</dbReference>
<dbReference type="KEGG" id="ngr:NAEGRDRAFT_71056"/>
<dbReference type="OrthoDB" id="1918at2759"/>
<gene>
    <name evidence="1" type="ORF">NAEGRDRAFT_71056</name>
</gene>
<dbReference type="InParanoid" id="D2VQ81"/>
<dbReference type="RefSeq" id="XP_002673743.1">
    <property type="nucleotide sequence ID" value="XM_002673697.1"/>
</dbReference>
<dbReference type="InterPro" id="IPR014848">
    <property type="entry name" value="Rgp1"/>
</dbReference>
<dbReference type="Proteomes" id="UP000006671">
    <property type="component" value="Unassembled WGS sequence"/>
</dbReference>
<evidence type="ECO:0000313" key="1">
    <source>
        <dbReference type="EMBL" id="EFC40999.1"/>
    </source>
</evidence>
<protein>
    <submittedName>
        <fullName evidence="1">Predicted protein</fullName>
    </submittedName>
</protein>
<dbReference type="PANTHER" id="PTHR12507">
    <property type="entry name" value="REDUCED GROWTH PHENOTYPE 1 RGP1, YEAST -RELATED"/>
    <property type="match status" value="1"/>
</dbReference>
<dbReference type="Pfam" id="PF08737">
    <property type="entry name" value="Rgp1"/>
    <property type="match status" value="1"/>
</dbReference>
<dbReference type="STRING" id="5762.D2VQ81"/>
<keyword evidence="2" id="KW-1185">Reference proteome</keyword>
<dbReference type="eggNOG" id="KOG4469">
    <property type="taxonomic scope" value="Eukaryota"/>
</dbReference>
<name>D2VQ81_NAEGR</name>
<dbReference type="AlphaFoldDB" id="D2VQ81"/>